<feature type="binding site" evidence="6">
    <location>
        <position position="241"/>
    </location>
    <ligand>
        <name>Ca(2+)</name>
        <dbReference type="ChEBI" id="CHEBI:29108"/>
        <label>1</label>
        <note>catalytic</note>
    </ligand>
</feature>
<keyword evidence="4" id="KW-0325">Glycoprotein</keyword>
<feature type="active site" description="Proton acceptor" evidence="5">
    <location>
        <position position="185"/>
    </location>
</feature>
<comment type="cofactor">
    <cofactor evidence="6">
        <name>Ca(2+)</name>
        <dbReference type="ChEBI" id="CHEBI:29108"/>
    </cofactor>
    <text evidence="6">Binds 2 calcium ions per subunit.</text>
</comment>
<dbReference type="PANTHER" id="PTHR11799:SF12">
    <property type="entry name" value="PARAOXONASE-RELATED"/>
    <property type="match status" value="1"/>
</dbReference>
<protein>
    <submittedName>
        <fullName evidence="8">15470_t:CDS:1</fullName>
    </submittedName>
</protein>
<dbReference type="InterPro" id="IPR002640">
    <property type="entry name" value="Arylesterase"/>
</dbReference>
<proteinExistence type="inferred from homology"/>
<dbReference type="AlphaFoldDB" id="A0A9N9P815"/>
<dbReference type="EMBL" id="CAJVPY010030410">
    <property type="protein sequence ID" value="CAG8795396.1"/>
    <property type="molecule type" value="Genomic_DNA"/>
</dbReference>
<feature type="binding site" evidence="6">
    <location>
        <position position="343"/>
    </location>
    <ligand>
        <name>Ca(2+)</name>
        <dbReference type="ChEBI" id="CHEBI:29108"/>
        <label>1</label>
        <note>catalytic</note>
    </ligand>
</feature>
<evidence type="ECO:0000256" key="1">
    <source>
        <dbReference type="ARBA" id="ARBA00008595"/>
    </source>
</evidence>
<name>A0A9N9P815_9GLOM</name>
<keyword evidence="2" id="KW-0378">Hydrolase</keyword>
<evidence type="ECO:0000256" key="7">
    <source>
        <dbReference type="SAM" id="Phobius"/>
    </source>
</evidence>
<feature type="binding site" evidence="6">
    <location>
        <position position="344"/>
    </location>
    <ligand>
        <name>Ca(2+)</name>
        <dbReference type="ChEBI" id="CHEBI:29108"/>
        <label>1</label>
        <note>catalytic</note>
    </ligand>
</feature>
<reference evidence="8" key="1">
    <citation type="submission" date="2021-06" db="EMBL/GenBank/DDBJ databases">
        <authorList>
            <person name="Kallberg Y."/>
            <person name="Tangrot J."/>
            <person name="Rosling A."/>
        </authorList>
    </citation>
    <scope>NUCLEOTIDE SEQUENCE</scope>
    <source>
        <strain evidence="8">MA453B</strain>
    </source>
</reference>
<evidence type="ECO:0000256" key="4">
    <source>
        <dbReference type="ARBA" id="ARBA00023180"/>
    </source>
</evidence>
<evidence type="ECO:0000256" key="6">
    <source>
        <dbReference type="PIRSR" id="PIRSR602640-2"/>
    </source>
</evidence>
<dbReference type="GO" id="GO:0004064">
    <property type="term" value="F:arylesterase activity"/>
    <property type="evidence" value="ECO:0007669"/>
    <property type="project" value="InterPro"/>
</dbReference>
<dbReference type="GO" id="GO:0046872">
    <property type="term" value="F:metal ion binding"/>
    <property type="evidence" value="ECO:0007669"/>
    <property type="project" value="UniProtKB-KW"/>
</dbReference>
<feature type="binding site" evidence="6">
    <location>
        <position position="298"/>
    </location>
    <ligand>
        <name>Ca(2+)</name>
        <dbReference type="ChEBI" id="CHEBI:29108"/>
        <label>1</label>
        <note>catalytic</note>
    </ligand>
</feature>
<feature type="binding site" evidence="6">
    <location>
        <position position="240"/>
    </location>
    <ligand>
        <name>Ca(2+)</name>
        <dbReference type="ChEBI" id="CHEBI:29108"/>
        <label>1</label>
        <note>catalytic</note>
    </ligand>
</feature>
<sequence>RSGAGCGEPRPTPTQKNYPVETSRRMFKAVAASRSAMPATATYTTTLLIMVISWQPNRDMANLLTIILPILIAFLALVYTLYKDFLVTSGHYRGPAQKYTGGKCRRLEGLEEACEDIKIHHTSGLAYLACGDAEARTTQWFPPMGLRSNYSYQPKDVFYVYNIETNKLTPLTLKNFADEEDFSLHGFGMYEDPSEPDIIYFFIINHKRTGSVIELFKHKINSFELHHLKTFKHKLIYNPNNVAPVSKDEFYITNDYYYQTHWKRLVESTTLRRWSNVVFHSSKTNTTEIVVDGLAYGNGINANWDHSHIYVGTIGTGELLIYERKPDNKLKLLEAIKIEHPIDNVNVDPVTGEIYLATIYKLMDSYLSLIGKDVKPAFSVFKVSNNTDEDRFYGIKYSKKKIFEDDGSLLRMVSVASGDSGRKVMFFGSPHSSGVVRCELD</sequence>
<dbReference type="InterPro" id="IPR011042">
    <property type="entry name" value="6-blade_b-propeller_TolB-like"/>
</dbReference>
<dbReference type="PRINTS" id="PR01785">
    <property type="entry name" value="PARAOXONASE"/>
</dbReference>
<accession>A0A9N9P815</accession>
<dbReference type="Gene3D" id="2.120.10.30">
    <property type="entry name" value="TolB, C-terminal domain"/>
    <property type="match status" value="1"/>
</dbReference>
<comment type="caution">
    <text evidence="8">The sequence shown here is derived from an EMBL/GenBank/DDBJ whole genome shotgun (WGS) entry which is preliminary data.</text>
</comment>
<keyword evidence="6" id="KW-0479">Metal-binding</keyword>
<comment type="similarity">
    <text evidence="1">Belongs to the paraoxonase family.</text>
</comment>
<gene>
    <name evidence="8" type="ORF">DERYTH_LOCUS22269</name>
</gene>
<keyword evidence="7" id="KW-1133">Transmembrane helix</keyword>
<feature type="binding site" evidence="6">
    <location>
        <position position="116"/>
    </location>
    <ligand>
        <name>Ca(2+)</name>
        <dbReference type="ChEBI" id="CHEBI:29108"/>
        <label>1</label>
        <note>catalytic</note>
    </ligand>
</feature>
<feature type="binding site" evidence="6">
    <location>
        <position position="115"/>
    </location>
    <ligand>
        <name>Ca(2+)</name>
        <dbReference type="ChEBI" id="CHEBI:29108"/>
        <label>1</label>
        <note>catalytic</note>
    </ligand>
</feature>
<dbReference type="OrthoDB" id="5307922at2759"/>
<evidence type="ECO:0000313" key="9">
    <source>
        <dbReference type="Proteomes" id="UP000789405"/>
    </source>
</evidence>
<keyword evidence="7" id="KW-0472">Membrane</keyword>
<keyword evidence="9" id="KW-1185">Reference proteome</keyword>
<dbReference type="PANTHER" id="PTHR11799">
    <property type="entry name" value="PARAOXONASE"/>
    <property type="match status" value="1"/>
</dbReference>
<feature type="transmembrane region" description="Helical" evidence="7">
    <location>
        <begin position="60"/>
        <end position="82"/>
    </location>
</feature>
<evidence type="ECO:0000313" key="8">
    <source>
        <dbReference type="EMBL" id="CAG8795396.1"/>
    </source>
</evidence>
<dbReference type="Proteomes" id="UP000789405">
    <property type="component" value="Unassembled WGS sequence"/>
</dbReference>
<evidence type="ECO:0000256" key="2">
    <source>
        <dbReference type="ARBA" id="ARBA00022801"/>
    </source>
</evidence>
<feature type="non-terminal residue" evidence="8">
    <location>
        <position position="441"/>
    </location>
</feature>
<dbReference type="Pfam" id="PF01731">
    <property type="entry name" value="Arylesterase"/>
    <property type="match status" value="1"/>
</dbReference>
<organism evidence="8 9">
    <name type="scientific">Dentiscutata erythropus</name>
    <dbReference type="NCBI Taxonomy" id="1348616"/>
    <lineage>
        <taxon>Eukaryota</taxon>
        <taxon>Fungi</taxon>
        <taxon>Fungi incertae sedis</taxon>
        <taxon>Mucoromycota</taxon>
        <taxon>Glomeromycotina</taxon>
        <taxon>Glomeromycetes</taxon>
        <taxon>Diversisporales</taxon>
        <taxon>Gigasporaceae</taxon>
        <taxon>Dentiscutata</taxon>
    </lineage>
</organism>
<evidence type="ECO:0000256" key="3">
    <source>
        <dbReference type="ARBA" id="ARBA00023157"/>
    </source>
</evidence>
<evidence type="ECO:0000256" key="5">
    <source>
        <dbReference type="PIRSR" id="PIRSR602640-1"/>
    </source>
</evidence>
<keyword evidence="6" id="KW-0106">Calcium</keyword>
<dbReference type="SUPFAM" id="SSF63829">
    <property type="entry name" value="Calcium-dependent phosphotriesterase"/>
    <property type="match status" value="1"/>
</dbReference>
<dbReference type="InterPro" id="IPR051288">
    <property type="entry name" value="Serum_paraoxonase/arylesterase"/>
</dbReference>
<keyword evidence="3" id="KW-1015">Disulfide bond</keyword>
<keyword evidence="7" id="KW-0812">Transmembrane</keyword>